<feature type="binding site" evidence="8">
    <location>
        <position position="193"/>
    </location>
    <ligand>
        <name>Mg(2+)</name>
        <dbReference type="ChEBI" id="CHEBI:18420"/>
    </ligand>
</feature>
<evidence type="ECO:0000256" key="1">
    <source>
        <dbReference type="ARBA" id="ARBA00007699"/>
    </source>
</evidence>
<comment type="subcellular location">
    <subcellularLocation>
        <location evidence="8">Cytoplasm</location>
    </subcellularLocation>
</comment>
<keyword evidence="7 8" id="KW-0342">GTP-binding</keyword>
<keyword evidence="3 8" id="KW-0479">Metal-binding</keyword>
<dbReference type="InterPro" id="IPR031167">
    <property type="entry name" value="G_OBG"/>
</dbReference>
<dbReference type="InterPro" id="IPR014100">
    <property type="entry name" value="GTP-bd_Obg/CgtA"/>
</dbReference>
<dbReference type="GO" id="GO:0005525">
    <property type="term" value="F:GTP binding"/>
    <property type="evidence" value="ECO:0007669"/>
    <property type="project" value="UniProtKB-UniRule"/>
</dbReference>
<feature type="binding site" evidence="8">
    <location>
        <position position="173"/>
    </location>
    <ligand>
        <name>Mg(2+)</name>
        <dbReference type="ChEBI" id="CHEBI:18420"/>
    </ligand>
</feature>
<dbReference type="GO" id="GO:0003924">
    <property type="term" value="F:GTPase activity"/>
    <property type="evidence" value="ECO:0007669"/>
    <property type="project" value="UniProtKB-UniRule"/>
</dbReference>
<dbReference type="Pfam" id="PF01926">
    <property type="entry name" value="MMR_HSR1"/>
    <property type="match status" value="1"/>
</dbReference>
<evidence type="ECO:0000256" key="5">
    <source>
        <dbReference type="ARBA" id="ARBA00022801"/>
    </source>
</evidence>
<dbReference type="GO" id="GO:0042254">
    <property type="term" value="P:ribosome biogenesis"/>
    <property type="evidence" value="ECO:0007669"/>
    <property type="project" value="UniProtKB-UniRule"/>
</dbReference>
<proteinExistence type="inferred from homology"/>
<dbReference type="EC" id="3.6.5.-" evidence="8"/>
<dbReference type="InterPro" id="IPR006169">
    <property type="entry name" value="GTP1_OBG_dom"/>
</dbReference>
<dbReference type="Proteomes" id="UP000274458">
    <property type="component" value="Chromosome"/>
</dbReference>
<dbReference type="Gene3D" id="3.40.50.300">
    <property type="entry name" value="P-loop containing nucleotide triphosphate hydrolases"/>
    <property type="match status" value="1"/>
</dbReference>
<dbReference type="InterPro" id="IPR027417">
    <property type="entry name" value="P-loop_NTPase"/>
</dbReference>
<evidence type="ECO:0000256" key="4">
    <source>
        <dbReference type="ARBA" id="ARBA00022741"/>
    </source>
</evidence>
<dbReference type="PANTHER" id="PTHR11702:SF31">
    <property type="entry name" value="MITOCHONDRIAL RIBOSOME-ASSOCIATED GTPASE 2"/>
    <property type="match status" value="1"/>
</dbReference>
<dbReference type="FunFam" id="2.70.210.12:FF:000001">
    <property type="entry name" value="GTPase Obg"/>
    <property type="match status" value="1"/>
</dbReference>
<keyword evidence="12" id="KW-1185">Reference proteome</keyword>
<evidence type="ECO:0000256" key="8">
    <source>
        <dbReference type="HAMAP-Rule" id="MF_01454"/>
    </source>
</evidence>
<accession>A0A3S9J7T9</accession>
<comment type="similarity">
    <text evidence="1 8">Belongs to the TRAFAC class OBG-HflX-like GTPase superfamily. OBG GTPase family.</text>
</comment>
<dbReference type="InterPro" id="IPR006073">
    <property type="entry name" value="GTP-bd"/>
</dbReference>
<dbReference type="InterPro" id="IPR036726">
    <property type="entry name" value="GTP1_OBG_dom_sf"/>
</dbReference>
<dbReference type="NCBIfam" id="TIGR02729">
    <property type="entry name" value="Obg_CgtA"/>
    <property type="match status" value="1"/>
</dbReference>
<dbReference type="RefSeq" id="WP_126071571.1">
    <property type="nucleotide sequence ID" value="NZ_CP026513.1"/>
</dbReference>
<name>A0A3S9J7T9_9ENTR</name>
<dbReference type="AlphaFoldDB" id="A0A3S9J7T9"/>
<dbReference type="Gene3D" id="2.70.210.12">
    <property type="entry name" value="GTP1/OBG domain"/>
    <property type="match status" value="1"/>
</dbReference>
<comment type="function">
    <text evidence="8">An essential GTPase which binds GTP, GDP and possibly (p)ppGpp with moderate affinity, with high nucleotide exchange rates and a fairly low GTP hydrolysis rate. Plays a role in control of the cell cycle, stress response, ribosome biogenesis and in those bacteria that undergo differentiation, in morphogenesis control.</text>
</comment>
<dbReference type="SUPFAM" id="SSF52540">
    <property type="entry name" value="P-loop containing nucleoside triphosphate hydrolases"/>
    <property type="match status" value="1"/>
</dbReference>
<gene>
    <name evidence="8 11" type="primary">obg</name>
    <name evidence="11" type="ORF">C3B56_00198</name>
</gene>
<feature type="binding site" evidence="8">
    <location>
        <begin position="314"/>
        <end position="316"/>
    </location>
    <ligand>
        <name>GTP</name>
        <dbReference type="ChEBI" id="CHEBI:37565"/>
    </ligand>
</feature>
<dbReference type="SUPFAM" id="SSF82051">
    <property type="entry name" value="Obg GTP-binding protein N-terminal domain"/>
    <property type="match status" value="1"/>
</dbReference>
<organism evidence="11 12">
    <name type="scientific">Candidatus Annandia adelgestsuga</name>
    <dbReference type="NCBI Taxonomy" id="1302411"/>
    <lineage>
        <taxon>Bacteria</taxon>
        <taxon>Pseudomonadati</taxon>
        <taxon>Pseudomonadota</taxon>
        <taxon>Gammaproteobacteria</taxon>
        <taxon>Enterobacterales</taxon>
        <taxon>Enterobacteriaceae</taxon>
        <taxon>Candidatus Annandia</taxon>
    </lineage>
</organism>
<dbReference type="OrthoDB" id="9807318at2"/>
<evidence type="ECO:0000256" key="2">
    <source>
        <dbReference type="ARBA" id="ARBA00022490"/>
    </source>
</evidence>
<dbReference type="NCBIfam" id="NF008956">
    <property type="entry name" value="PRK12299.1"/>
    <property type="match status" value="1"/>
</dbReference>
<dbReference type="Pfam" id="PF01018">
    <property type="entry name" value="GTP1_OBG"/>
    <property type="match status" value="1"/>
</dbReference>
<feature type="domain" description="OBG-type G" evidence="9">
    <location>
        <begin position="160"/>
        <end position="333"/>
    </location>
</feature>
<dbReference type="EMBL" id="CP026513">
    <property type="protein sequence ID" value="AZP36302.1"/>
    <property type="molecule type" value="Genomic_DNA"/>
</dbReference>
<dbReference type="PROSITE" id="PS51883">
    <property type="entry name" value="OBG"/>
    <property type="match status" value="1"/>
</dbReference>
<evidence type="ECO:0000256" key="7">
    <source>
        <dbReference type="ARBA" id="ARBA00023134"/>
    </source>
</evidence>
<sequence length="357" mass="40511">MKFIDMVNIYVVAGKGGDGIISFRREKFIPKGGPDGGNGGSGGNIWLKTSNNLNTLVNFNFKKIFFSQSGKNGNNNNKTGKNGKDLYIIVPIGTRVIDQNKNKTIINLLYNKQLFLLAKGGKPGIGNNKFKNSINRTPMKRTLGLKGEKKNIKLELFLLANVGTLGLPNAGKSTFINIISSAKSKISCYPFTTLSPKLGLVKFNKKKKFIIADIPGIIKNCSKGIGLGINFLKHLTHCNLLLHIIDISSQNINIIIKNIINIQNELKNYNYNLYKKKRWLIFNKIDLINNKNFIKLSFKIINKLNWNNKHFIISSKKNFGINELCFNIIKKIYKKNEKKKNYKYYDITRCRKIKTKT</sequence>
<dbReference type="GO" id="GO:0043022">
    <property type="term" value="F:ribosome binding"/>
    <property type="evidence" value="ECO:0007669"/>
    <property type="project" value="UniProtKB-ARBA"/>
</dbReference>
<evidence type="ECO:0000256" key="6">
    <source>
        <dbReference type="ARBA" id="ARBA00022842"/>
    </source>
</evidence>
<evidence type="ECO:0000256" key="3">
    <source>
        <dbReference type="ARBA" id="ARBA00022723"/>
    </source>
</evidence>
<evidence type="ECO:0000259" key="10">
    <source>
        <dbReference type="PROSITE" id="PS51883"/>
    </source>
</evidence>
<dbReference type="PIRSF" id="PIRSF002401">
    <property type="entry name" value="GTP_bd_Obg/CgtA"/>
    <property type="match status" value="1"/>
</dbReference>
<feature type="binding site" evidence="8">
    <location>
        <begin position="283"/>
        <end position="286"/>
    </location>
    <ligand>
        <name>GTP</name>
        <dbReference type="ChEBI" id="CHEBI:37565"/>
    </ligand>
</feature>
<evidence type="ECO:0000313" key="11">
    <source>
        <dbReference type="EMBL" id="AZP36302.1"/>
    </source>
</evidence>
<keyword evidence="4 8" id="KW-0547">Nucleotide-binding</keyword>
<dbReference type="GO" id="GO:0000287">
    <property type="term" value="F:magnesium ion binding"/>
    <property type="evidence" value="ECO:0007669"/>
    <property type="project" value="InterPro"/>
</dbReference>
<comment type="cofactor">
    <cofactor evidence="8">
        <name>Mg(2+)</name>
        <dbReference type="ChEBI" id="CHEBI:18420"/>
    </cofactor>
</comment>
<keyword evidence="5 8" id="KW-0378">Hydrolase</keyword>
<feature type="domain" description="Obg" evidence="10">
    <location>
        <begin position="1"/>
        <end position="159"/>
    </location>
</feature>
<dbReference type="HAMAP" id="MF_01454">
    <property type="entry name" value="GTPase_Obg"/>
    <property type="match status" value="1"/>
</dbReference>
<protein>
    <recommendedName>
        <fullName evidence="8">GTPase Obg</fullName>
        <ecNumber evidence="8">3.6.5.-</ecNumber>
    </recommendedName>
    <alternativeName>
        <fullName evidence="8">GTP-binding protein Obg</fullName>
    </alternativeName>
</protein>
<feature type="binding site" evidence="8">
    <location>
        <begin position="166"/>
        <end position="173"/>
    </location>
    <ligand>
        <name>GTP</name>
        <dbReference type="ChEBI" id="CHEBI:37565"/>
    </ligand>
</feature>
<keyword evidence="2 8" id="KW-0963">Cytoplasm</keyword>
<dbReference type="PANTHER" id="PTHR11702">
    <property type="entry name" value="DEVELOPMENTALLY REGULATED GTP-BINDING PROTEIN-RELATED"/>
    <property type="match status" value="1"/>
</dbReference>
<evidence type="ECO:0000259" key="9">
    <source>
        <dbReference type="PROSITE" id="PS51710"/>
    </source>
</evidence>
<evidence type="ECO:0000313" key="12">
    <source>
        <dbReference type="Proteomes" id="UP000274458"/>
    </source>
</evidence>
<reference evidence="11 12" key="1">
    <citation type="journal article" date="2018" name="Genome Biol. Evol.">
        <title>Partnering With a Pest: Genomes of Hemlock Woolly Adelgid Symbionts Reveal Atypical Nutritional Provisioning Patterns in Dual-Obligate Bacteria.</title>
        <authorList>
            <person name="Weglarz K.M."/>
            <person name="Havill N.P."/>
            <person name="Burke G.R."/>
            <person name="von Dohlen C.D."/>
        </authorList>
    </citation>
    <scope>NUCLEOTIDE SEQUENCE [LARGE SCALE GENOMIC DNA]</scope>
    <source>
        <strain evidence="11">ENA</strain>
    </source>
</reference>
<feature type="binding site" evidence="8">
    <location>
        <begin position="213"/>
        <end position="216"/>
    </location>
    <ligand>
        <name>GTP</name>
        <dbReference type="ChEBI" id="CHEBI:37565"/>
    </ligand>
</feature>
<dbReference type="PRINTS" id="PR00326">
    <property type="entry name" value="GTP1OBG"/>
</dbReference>
<keyword evidence="6 8" id="KW-0460">Magnesium</keyword>
<dbReference type="GO" id="GO:0005737">
    <property type="term" value="C:cytoplasm"/>
    <property type="evidence" value="ECO:0007669"/>
    <property type="project" value="UniProtKB-SubCell"/>
</dbReference>
<dbReference type="PROSITE" id="PS51710">
    <property type="entry name" value="G_OBG"/>
    <property type="match status" value="1"/>
</dbReference>
<feature type="binding site" evidence="8">
    <location>
        <begin position="191"/>
        <end position="195"/>
    </location>
    <ligand>
        <name>GTP</name>
        <dbReference type="ChEBI" id="CHEBI:37565"/>
    </ligand>
</feature>
<dbReference type="KEGG" id="aade:C3B56_00198"/>
<dbReference type="InterPro" id="IPR045086">
    <property type="entry name" value="OBG_GTPase"/>
</dbReference>
<comment type="subunit">
    <text evidence="8">Monomer.</text>
</comment>